<evidence type="ECO:0000313" key="1">
    <source>
        <dbReference type="EMBL" id="ATX78609.1"/>
    </source>
</evidence>
<sequence length="31" mass="3484">MPSVHLRSKVEMKKTIKQCASGNFEFGMIDA</sequence>
<reference evidence="1 2" key="1">
    <citation type="submission" date="2016-12" db="EMBL/GenBank/DDBJ databases">
        <title>Isolation and genomic insights into novel planktonic Zetaproteobacteria from stratified waters of the Chesapeake Bay.</title>
        <authorList>
            <person name="McAllister S.M."/>
            <person name="Kato S."/>
            <person name="Chan C.S."/>
            <person name="Chiu B.K."/>
            <person name="Field E.K."/>
        </authorList>
    </citation>
    <scope>NUCLEOTIDE SEQUENCE [LARGE SCALE GENOMIC DNA]</scope>
    <source>
        <strain evidence="1 2">CP-5</strain>
    </source>
</reference>
<dbReference type="AlphaFoldDB" id="A0A2K8KXN2"/>
<proteinExistence type="predicted"/>
<gene>
    <name evidence="1" type="ORF">Ga0123461_0156</name>
</gene>
<accession>A0A2K8KXN2</accession>
<dbReference type="EMBL" id="CP018799">
    <property type="protein sequence ID" value="ATX78609.1"/>
    <property type="molecule type" value="Genomic_DNA"/>
</dbReference>
<dbReference type="KEGG" id="maes:Ga0123461_0156"/>
<organism evidence="1 2">
    <name type="scientific">Mariprofundus aestuarium</name>
    <dbReference type="NCBI Taxonomy" id="1921086"/>
    <lineage>
        <taxon>Bacteria</taxon>
        <taxon>Pseudomonadati</taxon>
        <taxon>Pseudomonadota</taxon>
        <taxon>Candidatius Mariprofundia</taxon>
        <taxon>Mariprofundales</taxon>
        <taxon>Mariprofundaceae</taxon>
        <taxon>Mariprofundus</taxon>
    </lineage>
</organism>
<keyword evidence="2" id="KW-1185">Reference proteome</keyword>
<protein>
    <submittedName>
        <fullName evidence="1">Uncharacterized protein</fullName>
    </submittedName>
</protein>
<dbReference type="Proteomes" id="UP000231701">
    <property type="component" value="Chromosome"/>
</dbReference>
<evidence type="ECO:0000313" key="2">
    <source>
        <dbReference type="Proteomes" id="UP000231701"/>
    </source>
</evidence>
<name>A0A2K8KXN2_MARES</name>